<feature type="transmembrane region" description="Helical" evidence="1">
    <location>
        <begin position="152"/>
        <end position="174"/>
    </location>
</feature>
<dbReference type="OrthoDB" id="1345503at2"/>
<dbReference type="EMBL" id="LVJE01000001">
    <property type="protein sequence ID" value="OAB31508.1"/>
    <property type="molecule type" value="Genomic_DNA"/>
</dbReference>
<accession>A0A168AIL3</accession>
<evidence type="ECO:0000313" key="2">
    <source>
        <dbReference type="EMBL" id="OAB31508.1"/>
    </source>
</evidence>
<dbReference type="RefSeq" id="WP_066075857.1">
    <property type="nucleotide sequence ID" value="NZ_FRDK01000001.1"/>
</dbReference>
<evidence type="ECO:0000313" key="3">
    <source>
        <dbReference type="Proteomes" id="UP000077164"/>
    </source>
</evidence>
<dbReference type="Proteomes" id="UP000077164">
    <property type="component" value="Unassembled WGS sequence"/>
</dbReference>
<feature type="transmembrane region" description="Helical" evidence="1">
    <location>
        <begin position="91"/>
        <end position="114"/>
    </location>
</feature>
<dbReference type="AlphaFoldDB" id="A0A168AIL3"/>
<keyword evidence="1" id="KW-0472">Membrane</keyword>
<comment type="caution">
    <text evidence="2">The sequence shown here is derived from an EMBL/GenBank/DDBJ whole genome shotgun (WGS) entry which is preliminary data.</text>
</comment>
<keyword evidence="1" id="KW-1133">Transmembrane helix</keyword>
<feature type="transmembrane region" description="Helical" evidence="1">
    <location>
        <begin position="120"/>
        <end position="140"/>
    </location>
</feature>
<proteinExistence type="predicted"/>
<organism evidence="2 3">
    <name type="scientific">Flavobacterium fryxellicola</name>
    <dbReference type="NCBI Taxonomy" id="249352"/>
    <lineage>
        <taxon>Bacteria</taxon>
        <taxon>Pseudomonadati</taxon>
        <taxon>Bacteroidota</taxon>
        <taxon>Flavobacteriia</taxon>
        <taxon>Flavobacteriales</taxon>
        <taxon>Flavobacteriaceae</taxon>
        <taxon>Flavobacterium</taxon>
    </lineage>
</organism>
<evidence type="ECO:0000256" key="1">
    <source>
        <dbReference type="SAM" id="Phobius"/>
    </source>
</evidence>
<reference evidence="2 3" key="1">
    <citation type="submission" date="2016-03" db="EMBL/GenBank/DDBJ databases">
        <title>Draft genome sequence of Flavobacterium fryxellicola DSM 16209.</title>
        <authorList>
            <person name="Shin S.-K."/>
            <person name="Yi H."/>
        </authorList>
    </citation>
    <scope>NUCLEOTIDE SEQUENCE [LARGE SCALE GENOMIC DNA]</scope>
    <source>
        <strain evidence="2 3">DSM 16209</strain>
    </source>
</reference>
<gene>
    <name evidence="2" type="ORF">FBFR_01380</name>
</gene>
<name>A0A168AIL3_9FLAO</name>
<keyword evidence="1" id="KW-0812">Transmembrane</keyword>
<protein>
    <submittedName>
        <fullName evidence="2">Uncharacterized protein</fullName>
    </submittedName>
</protein>
<feature type="transmembrane region" description="Helical" evidence="1">
    <location>
        <begin position="186"/>
        <end position="209"/>
    </location>
</feature>
<sequence length="223" mass="26429">MKLTSQQIEIITNYIASREIKWYELQVEFTDHAVSSAEDYFSDETQLNDQQLIDFTGSELRKTGFLLMEEQRIKILRMEHKKKQSKMVVEYFKLPKILLSLLAVFLVYKVSFYFDDDVFYVRLLFGILLGLSVISILNWYRFRKINEKRFLALEAAYVLNNSTIMLCMYAIMMAEIVQEWIGDSPTFILSFCCIWVLGILVQMCGRHLTNMLIFDIKRKYQLI</sequence>
<dbReference type="STRING" id="249352.SAMN05444395_101488"/>
<keyword evidence="3" id="KW-1185">Reference proteome</keyword>